<evidence type="ECO:0000259" key="4">
    <source>
        <dbReference type="PROSITE" id="PS50043"/>
    </source>
</evidence>
<dbReference type="RefSeq" id="WP_166284409.1">
    <property type="nucleotide sequence ID" value="NZ_JAANNP010000071.1"/>
</dbReference>
<protein>
    <submittedName>
        <fullName evidence="5">Response regulator transcription factor</fullName>
    </submittedName>
</protein>
<name>A0ABX0GY68_9ACTN</name>
<dbReference type="InterPro" id="IPR016032">
    <property type="entry name" value="Sig_transdc_resp-reg_C-effctor"/>
</dbReference>
<sequence>MDRIPVYVLAGDPISEAGVARQLGESLRCRLVSRADADAAQVAVVVADRVDDQARRLVREARERGRARVVLVAGVLGHLDLVPALETGAIGVVRRHEATPERLVTAVVHAAAGERTVPPDLLGRVVDSMARLHRHVRPTRGLAPTGLAGREIEVLRLVAEGLDTAEIARELSYSERTIKNVLHEVTTRLQLRNRPHAVAYAMRQGLI</sequence>
<dbReference type="PANTHER" id="PTHR43214:SF24">
    <property type="entry name" value="TRANSCRIPTIONAL REGULATORY PROTEIN NARL-RELATED"/>
    <property type="match status" value="1"/>
</dbReference>
<dbReference type="CDD" id="cd06170">
    <property type="entry name" value="LuxR_C_like"/>
    <property type="match status" value="1"/>
</dbReference>
<keyword evidence="2" id="KW-0238">DNA-binding</keyword>
<accession>A0ABX0GY68</accession>
<dbReference type="PRINTS" id="PR00038">
    <property type="entry name" value="HTHLUXR"/>
</dbReference>
<keyword evidence="3" id="KW-0804">Transcription</keyword>
<dbReference type="InterPro" id="IPR000792">
    <property type="entry name" value="Tscrpt_reg_LuxR_C"/>
</dbReference>
<dbReference type="Pfam" id="PF00196">
    <property type="entry name" value="GerE"/>
    <property type="match status" value="1"/>
</dbReference>
<feature type="domain" description="HTH luxR-type" evidence="4">
    <location>
        <begin position="138"/>
        <end position="205"/>
    </location>
</feature>
<dbReference type="PROSITE" id="PS50043">
    <property type="entry name" value="HTH_LUXR_2"/>
    <property type="match status" value="1"/>
</dbReference>
<organism evidence="5 6">
    <name type="scientific">Motilibacter deserti</name>
    <dbReference type="NCBI Taxonomy" id="2714956"/>
    <lineage>
        <taxon>Bacteria</taxon>
        <taxon>Bacillati</taxon>
        <taxon>Actinomycetota</taxon>
        <taxon>Actinomycetes</taxon>
        <taxon>Motilibacterales</taxon>
        <taxon>Motilibacteraceae</taxon>
        <taxon>Motilibacter</taxon>
    </lineage>
</organism>
<dbReference type="PANTHER" id="PTHR43214">
    <property type="entry name" value="TWO-COMPONENT RESPONSE REGULATOR"/>
    <property type="match status" value="1"/>
</dbReference>
<dbReference type="Gene3D" id="3.40.50.2300">
    <property type="match status" value="1"/>
</dbReference>
<dbReference type="SMART" id="SM00421">
    <property type="entry name" value="HTH_LUXR"/>
    <property type="match status" value="1"/>
</dbReference>
<evidence type="ECO:0000313" key="5">
    <source>
        <dbReference type="EMBL" id="NHC15927.1"/>
    </source>
</evidence>
<evidence type="ECO:0000256" key="1">
    <source>
        <dbReference type="ARBA" id="ARBA00023015"/>
    </source>
</evidence>
<proteinExistence type="predicted"/>
<dbReference type="SUPFAM" id="SSF46894">
    <property type="entry name" value="C-terminal effector domain of the bipartite response regulators"/>
    <property type="match status" value="1"/>
</dbReference>
<dbReference type="EMBL" id="JAANNP010000071">
    <property type="protein sequence ID" value="NHC15927.1"/>
    <property type="molecule type" value="Genomic_DNA"/>
</dbReference>
<evidence type="ECO:0000256" key="3">
    <source>
        <dbReference type="ARBA" id="ARBA00023163"/>
    </source>
</evidence>
<dbReference type="InterPro" id="IPR039420">
    <property type="entry name" value="WalR-like"/>
</dbReference>
<comment type="caution">
    <text evidence="5">The sequence shown here is derived from an EMBL/GenBank/DDBJ whole genome shotgun (WGS) entry which is preliminary data.</text>
</comment>
<evidence type="ECO:0000256" key="2">
    <source>
        <dbReference type="ARBA" id="ARBA00023125"/>
    </source>
</evidence>
<gene>
    <name evidence="5" type="ORF">G9H71_19265</name>
</gene>
<keyword evidence="1" id="KW-0805">Transcription regulation</keyword>
<keyword evidence="6" id="KW-1185">Reference proteome</keyword>
<evidence type="ECO:0000313" key="6">
    <source>
        <dbReference type="Proteomes" id="UP000800981"/>
    </source>
</evidence>
<reference evidence="5 6" key="1">
    <citation type="submission" date="2020-03" db="EMBL/GenBank/DDBJ databases">
        <title>Two novel Motilibacter sp.</title>
        <authorList>
            <person name="Liu S."/>
        </authorList>
    </citation>
    <scope>NUCLEOTIDE SEQUENCE [LARGE SCALE GENOMIC DNA]</scope>
    <source>
        <strain evidence="5 6">E257</strain>
    </source>
</reference>
<dbReference type="Proteomes" id="UP000800981">
    <property type="component" value="Unassembled WGS sequence"/>
</dbReference>